<feature type="domain" description="GP-PDE" evidence="1">
    <location>
        <begin position="1"/>
        <end position="230"/>
    </location>
</feature>
<sequence>MKVFAHRGESAIYPENSQTAIQQCSRDGMDGIEIDLYQTVDDQFVVFHDRWMTRILGLNKRTVDLTASDLAQLNGKDDKPLPTLAWTLAALANSGLILNIELKNIHNIELFYRQLLEGCEQSQFDLNLIIISSFNHQYLADFAKLSSFIKLGLLLGTHPAGDDLLLPDFPIYSVHLDMDNISEALIRRYQQLGVHIYVFTVDQEEEIDWLYEMNVDGIFANNPRQISNSALRQVALE</sequence>
<dbReference type="PROSITE" id="PS51704">
    <property type="entry name" value="GP_PDE"/>
    <property type="match status" value="1"/>
</dbReference>
<dbReference type="SUPFAM" id="SSF51695">
    <property type="entry name" value="PLC-like phosphodiesterases"/>
    <property type="match status" value="1"/>
</dbReference>
<evidence type="ECO:0000259" key="1">
    <source>
        <dbReference type="PROSITE" id="PS51704"/>
    </source>
</evidence>
<dbReference type="EMBL" id="JAQOMS010000002">
    <property type="protein sequence ID" value="MDC2889483.1"/>
    <property type="molecule type" value="Genomic_DNA"/>
</dbReference>
<dbReference type="InterPro" id="IPR017946">
    <property type="entry name" value="PLC-like_Pdiesterase_TIM-brl"/>
</dbReference>
<name>A0ABT5FF22_9GAMM</name>
<dbReference type="InterPro" id="IPR030395">
    <property type="entry name" value="GP_PDE_dom"/>
</dbReference>
<dbReference type="Proteomes" id="UP001528411">
    <property type="component" value="Unassembled WGS sequence"/>
</dbReference>
<protein>
    <submittedName>
        <fullName evidence="2">Glycerophosphodiester phosphodiesterase family protein</fullName>
    </submittedName>
</protein>
<reference evidence="2 3" key="1">
    <citation type="submission" date="2023-01" db="EMBL/GenBank/DDBJ databases">
        <title>Psychrosphaera sp. nov., isolated from marine algae.</title>
        <authorList>
            <person name="Bayburt H."/>
            <person name="Choi B.J."/>
            <person name="Kim J.M."/>
            <person name="Choi D.G."/>
            <person name="Jeon C.O."/>
        </authorList>
    </citation>
    <scope>NUCLEOTIDE SEQUENCE [LARGE SCALE GENOMIC DNA]</scope>
    <source>
        <strain evidence="2 3">G1-22</strain>
    </source>
</reference>
<dbReference type="PANTHER" id="PTHR46211">
    <property type="entry name" value="GLYCEROPHOSPHORYL DIESTER PHOSPHODIESTERASE"/>
    <property type="match status" value="1"/>
</dbReference>
<dbReference type="RefSeq" id="WP_272180908.1">
    <property type="nucleotide sequence ID" value="NZ_JAQOMS010000002.1"/>
</dbReference>
<dbReference type="PANTHER" id="PTHR46211:SF1">
    <property type="entry name" value="GLYCEROPHOSPHODIESTER PHOSPHODIESTERASE, CYTOPLASMIC"/>
    <property type="match status" value="1"/>
</dbReference>
<evidence type="ECO:0000313" key="2">
    <source>
        <dbReference type="EMBL" id="MDC2889483.1"/>
    </source>
</evidence>
<comment type="caution">
    <text evidence="2">The sequence shown here is derived from an EMBL/GenBank/DDBJ whole genome shotgun (WGS) entry which is preliminary data.</text>
</comment>
<proteinExistence type="predicted"/>
<evidence type="ECO:0000313" key="3">
    <source>
        <dbReference type="Proteomes" id="UP001528411"/>
    </source>
</evidence>
<keyword evidence="3" id="KW-1185">Reference proteome</keyword>
<organism evidence="2 3">
    <name type="scientific">Psychrosphaera algicola</name>
    <dbReference type="NCBI Taxonomy" id="3023714"/>
    <lineage>
        <taxon>Bacteria</taxon>
        <taxon>Pseudomonadati</taxon>
        <taxon>Pseudomonadota</taxon>
        <taxon>Gammaproteobacteria</taxon>
        <taxon>Alteromonadales</taxon>
        <taxon>Pseudoalteromonadaceae</taxon>
        <taxon>Psychrosphaera</taxon>
    </lineage>
</organism>
<dbReference type="Pfam" id="PF03009">
    <property type="entry name" value="GDPD"/>
    <property type="match status" value="1"/>
</dbReference>
<accession>A0ABT5FF22</accession>
<dbReference type="Gene3D" id="3.20.20.190">
    <property type="entry name" value="Phosphatidylinositol (PI) phosphodiesterase"/>
    <property type="match status" value="1"/>
</dbReference>
<gene>
    <name evidence="2" type="ORF">PN838_12750</name>
</gene>